<name>A0ACC2JNM9_9PEZI</name>
<dbReference type="Proteomes" id="UP001153332">
    <property type="component" value="Unassembled WGS sequence"/>
</dbReference>
<dbReference type="EMBL" id="JAPUUL010000883">
    <property type="protein sequence ID" value="KAJ8129040.1"/>
    <property type="molecule type" value="Genomic_DNA"/>
</dbReference>
<gene>
    <name evidence="1" type="ORF">O1611_g4590</name>
</gene>
<keyword evidence="2" id="KW-1185">Reference proteome</keyword>
<accession>A0ACC2JNM9</accession>
<organism evidence="1 2">
    <name type="scientific">Lasiodiplodia mahajangana</name>
    <dbReference type="NCBI Taxonomy" id="1108764"/>
    <lineage>
        <taxon>Eukaryota</taxon>
        <taxon>Fungi</taxon>
        <taxon>Dikarya</taxon>
        <taxon>Ascomycota</taxon>
        <taxon>Pezizomycotina</taxon>
        <taxon>Dothideomycetes</taxon>
        <taxon>Dothideomycetes incertae sedis</taxon>
        <taxon>Botryosphaeriales</taxon>
        <taxon>Botryosphaeriaceae</taxon>
        <taxon>Lasiodiplodia</taxon>
    </lineage>
</organism>
<evidence type="ECO:0000313" key="2">
    <source>
        <dbReference type="Proteomes" id="UP001153332"/>
    </source>
</evidence>
<comment type="caution">
    <text evidence="1">The sequence shown here is derived from an EMBL/GenBank/DDBJ whole genome shotgun (WGS) entry which is preliminary data.</text>
</comment>
<protein>
    <submittedName>
        <fullName evidence="1">Uncharacterized protein</fullName>
    </submittedName>
</protein>
<reference evidence="1" key="1">
    <citation type="submission" date="2022-12" db="EMBL/GenBank/DDBJ databases">
        <title>Genome Sequence of Lasiodiplodia mahajangana.</title>
        <authorList>
            <person name="Buettner E."/>
        </authorList>
    </citation>
    <scope>NUCLEOTIDE SEQUENCE</scope>
    <source>
        <strain evidence="1">VT137</strain>
    </source>
</reference>
<proteinExistence type="predicted"/>
<evidence type="ECO:0000313" key="1">
    <source>
        <dbReference type="EMBL" id="KAJ8129040.1"/>
    </source>
</evidence>
<sequence>MVASISYAEGYRLSPCAAVCRQWQQILEKRIFRGLHLHQDDLDDFARIVGSGPRQLYVIELWLDVKLPEYDCSSCQKAESPWESRNNNSIYARAVWRLFEILHHWDPREDAPSIYHLHFYLSAHSPSDGCHHFKEVKARSAETPYVNPIAPKEPAEPEGVSPILGITDMRHGWWNGFVLYSRNTADKQRVMGLCGGLYFDGSELTFEQQQQRFRLPTVRAIQLFSITRQHYRAFRVRQGLGEIFEALPNLKTIQLEPWRGVHLYHHQLLKHQWGMLIWRITNSEFSSAALYEEPGEVDVISAQPRCIRRGFHRDRPVPGTRPSAGYSKPFPTDAGRMFPRRCVGLFPGFHKRPFRAAESDAPILAQAGKASPHIRLSNSSDLCDTYLGGRESSRAHAEASGYGALASRPYGAATWHVYLDETERAAWANVACMHGHNRRSLLVKNIYLGDSSEEYHGYISAMKLLSCQGILNPTSERQLRSEDKWGRIRPF</sequence>